<evidence type="ECO:0000256" key="11">
    <source>
        <dbReference type="RuleBase" id="RU000550"/>
    </source>
</evidence>
<dbReference type="EC" id="3.4.21.92" evidence="7 10"/>
<dbReference type="InterPro" id="IPR001907">
    <property type="entry name" value="ClpP"/>
</dbReference>
<dbReference type="NCBIfam" id="NF009205">
    <property type="entry name" value="PRK12553.1"/>
    <property type="match status" value="1"/>
</dbReference>
<reference evidence="13" key="1">
    <citation type="submission" date="2020-02" db="EMBL/GenBank/DDBJ databases">
        <authorList>
            <person name="Gao J."/>
            <person name="Sun J."/>
        </authorList>
    </citation>
    <scope>NUCLEOTIDE SEQUENCE</scope>
    <source>
        <strain evidence="13">602-2</strain>
    </source>
</reference>
<dbReference type="HAMAP" id="MF_00444">
    <property type="entry name" value="ClpP"/>
    <property type="match status" value="1"/>
</dbReference>
<feature type="active site" evidence="8">
    <location>
        <position position="107"/>
    </location>
</feature>
<dbReference type="InterPro" id="IPR029045">
    <property type="entry name" value="ClpP/crotonase-like_dom_sf"/>
</dbReference>
<name>A0A6G4QT15_9CAUL</name>
<evidence type="ECO:0000313" key="13">
    <source>
        <dbReference type="EMBL" id="NGM48577.1"/>
    </source>
</evidence>
<evidence type="ECO:0000256" key="9">
    <source>
        <dbReference type="PROSITE-ProRule" id="PRU10086"/>
    </source>
</evidence>
<keyword evidence="3 7" id="KW-0645">Protease</keyword>
<dbReference type="CDD" id="cd07017">
    <property type="entry name" value="S14_ClpP_2"/>
    <property type="match status" value="1"/>
</dbReference>
<evidence type="ECO:0000256" key="1">
    <source>
        <dbReference type="ARBA" id="ARBA00007039"/>
    </source>
</evidence>
<dbReference type="PROSITE" id="PS00381">
    <property type="entry name" value="CLP_PROTEASE_SER"/>
    <property type="match status" value="1"/>
</dbReference>
<dbReference type="Pfam" id="PF00574">
    <property type="entry name" value="CLP_protease"/>
    <property type="match status" value="1"/>
</dbReference>
<dbReference type="GO" id="GO:0009368">
    <property type="term" value="C:endopeptidase Clp complex"/>
    <property type="evidence" value="ECO:0007669"/>
    <property type="project" value="TreeGrafter"/>
</dbReference>
<feature type="active site" evidence="7 9">
    <location>
        <position position="132"/>
    </location>
</feature>
<dbReference type="PROSITE" id="PS00382">
    <property type="entry name" value="CLP_PROTEASE_HIS"/>
    <property type="match status" value="1"/>
</dbReference>
<comment type="subcellular location">
    <subcellularLocation>
        <location evidence="7">Cytoplasm</location>
    </subcellularLocation>
</comment>
<dbReference type="NCBIfam" id="NF001368">
    <property type="entry name" value="PRK00277.1"/>
    <property type="match status" value="1"/>
</dbReference>
<evidence type="ECO:0000256" key="3">
    <source>
        <dbReference type="ARBA" id="ARBA00022670"/>
    </source>
</evidence>
<keyword evidence="5 7" id="KW-0720">Serine protease</keyword>
<evidence type="ECO:0000256" key="10">
    <source>
        <dbReference type="RuleBase" id="RU000549"/>
    </source>
</evidence>
<evidence type="ECO:0000256" key="4">
    <source>
        <dbReference type="ARBA" id="ARBA00022801"/>
    </source>
</evidence>
<evidence type="ECO:0000256" key="7">
    <source>
        <dbReference type="HAMAP-Rule" id="MF_00444"/>
    </source>
</evidence>
<gene>
    <name evidence="7" type="primary">clpP</name>
    <name evidence="13" type="ORF">G5B46_03035</name>
</gene>
<dbReference type="InterPro" id="IPR023562">
    <property type="entry name" value="ClpP/TepA"/>
</dbReference>
<proteinExistence type="inferred from homology"/>
<dbReference type="FunFam" id="3.90.226.10:FF:000001">
    <property type="entry name" value="ATP-dependent Clp protease proteolytic subunit"/>
    <property type="match status" value="1"/>
</dbReference>
<dbReference type="InterPro" id="IPR018215">
    <property type="entry name" value="ClpP_Ser_AS"/>
</dbReference>
<evidence type="ECO:0000256" key="8">
    <source>
        <dbReference type="PROSITE-ProRule" id="PRU10085"/>
    </source>
</evidence>
<evidence type="ECO:0000256" key="12">
    <source>
        <dbReference type="RuleBase" id="RU003567"/>
    </source>
</evidence>
<dbReference type="PRINTS" id="PR00127">
    <property type="entry name" value="CLPPROTEASEP"/>
</dbReference>
<comment type="subunit">
    <text evidence="7">Fourteen ClpP subunits assemble into 2 heptameric rings which stack back to back to give a disk-like structure with a central cavity, resembling the structure of eukaryotic proteasomes.</text>
</comment>
<protein>
    <recommendedName>
        <fullName evidence="7 12">ATP-dependent Clp protease proteolytic subunit</fullName>
        <ecNumber evidence="7 10">3.4.21.92</ecNumber>
    </recommendedName>
    <alternativeName>
        <fullName evidence="7">Endopeptidase Clp</fullName>
    </alternativeName>
</protein>
<evidence type="ECO:0000256" key="2">
    <source>
        <dbReference type="ARBA" id="ARBA00022490"/>
    </source>
</evidence>
<dbReference type="GO" id="GO:0006515">
    <property type="term" value="P:protein quality control for misfolded or incompletely synthesized proteins"/>
    <property type="evidence" value="ECO:0007669"/>
    <property type="project" value="TreeGrafter"/>
</dbReference>
<comment type="caution">
    <text evidence="13">The sequence shown here is derived from an EMBL/GenBank/DDBJ whole genome shotgun (WGS) entry which is preliminary data.</text>
</comment>
<feature type="active site" description="Nucleophile" evidence="7">
    <location>
        <position position="107"/>
    </location>
</feature>
<dbReference type="EMBL" id="JAAKGT010000001">
    <property type="protein sequence ID" value="NGM48577.1"/>
    <property type="molecule type" value="Genomic_DNA"/>
</dbReference>
<comment type="function">
    <text evidence="7 11">Cleaves peptides in various proteins in a process that requires ATP hydrolysis. Has a chymotrypsin-like activity. Plays a major role in the degradation of misfolded proteins.</text>
</comment>
<dbReference type="RefSeq" id="WP_165255918.1">
    <property type="nucleotide sequence ID" value="NZ_JAAKGT010000001.1"/>
</dbReference>
<dbReference type="GO" id="GO:0004252">
    <property type="term" value="F:serine-type endopeptidase activity"/>
    <property type="evidence" value="ECO:0007669"/>
    <property type="project" value="UniProtKB-UniRule"/>
</dbReference>
<dbReference type="PANTHER" id="PTHR10381:SF70">
    <property type="entry name" value="ATP-DEPENDENT CLP PROTEASE PROTEOLYTIC SUBUNIT"/>
    <property type="match status" value="1"/>
</dbReference>
<evidence type="ECO:0000256" key="5">
    <source>
        <dbReference type="ARBA" id="ARBA00022825"/>
    </source>
</evidence>
<keyword evidence="4 7" id="KW-0378">Hydrolase</keyword>
<dbReference type="Gene3D" id="3.90.226.10">
    <property type="entry name" value="2-enoyl-CoA Hydratase, Chain A, domain 1"/>
    <property type="match status" value="1"/>
</dbReference>
<evidence type="ECO:0000256" key="6">
    <source>
        <dbReference type="ARBA" id="ARBA00034021"/>
    </source>
</evidence>
<dbReference type="AlphaFoldDB" id="A0A6G4QT15"/>
<dbReference type="GO" id="GO:0004176">
    <property type="term" value="F:ATP-dependent peptidase activity"/>
    <property type="evidence" value="ECO:0007669"/>
    <property type="project" value="InterPro"/>
</dbReference>
<dbReference type="GO" id="GO:0051117">
    <property type="term" value="F:ATPase binding"/>
    <property type="evidence" value="ECO:0007669"/>
    <property type="project" value="TreeGrafter"/>
</dbReference>
<sequence length="209" mass="23070">MMYDPVETAMNLVPMVVEQTSRGERAFDIFSRLLKERIIFLTGPVEDGMASLICAQLLFLESENPKKEIAMYINSPGGVVTSGLAIYDTMQYIKSPVTTVCMGMAASMGSLLLCAGAAGQRIALPNARIMVHQPSGGFRGQASDIMRHAEDISKTKRRLNEIYVKHCGRTYDEVERDLDRDNFMSAEEAKAWGLIDHINESREASEAGA</sequence>
<dbReference type="InterPro" id="IPR033135">
    <property type="entry name" value="ClpP_His_AS"/>
</dbReference>
<dbReference type="SUPFAM" id="SSF52096">
    <property type="entry name" value="ClpP/crotonase"/>
    <property type="match status" value="1"/>
</dbReference>
<dbReference type="PANTHER" id="PTHR10381">
    <property type="entry name" value="ATP-DEPENDENT CLP PROTEASE PROTEOLYTIC SUBUNIT"/>
    <property type="match status" value="1"/>
</dbReference>
<comment type="catalytic activity">
    <reaction evidence="6 7 9">
        <text>Hydrolysis of proteins to small peptides in the presence of ATP and magnesium. alpha-casein is the usual test substrate. In the absence of ATP, only oligopeptides shorter than five residues are hydrolyzed (such as succinyl-Leu-Tyr-|-NHMec, and Leu-Tyr-Leu-|-Tyr-Trp, in which cleavage of the -Tyr-|-Leu- and -Tyr-|-Trp bonds also occurs).</text>
        <dbReference type="EC" id="3.4.21.92"/>
    </reaction>
</comment>
<dbReference type="GO" id="GO:0005737">
    <property type="term" value="C:cytoplasm"/>
    <property type="evidence" value="ECO:0007669"/>
    <property type="project" value="UniProtKB-SubCell"/>
</dbReference>
<organism evidence="13">
    <name type="scientific">Caulobacter sp. 602-2</name>
    <dbReference type="NCBI Taxonomy" id="2710887"/>
    <lineage>
        <taxon>Bacteria</taxon>
        <taxon>Pseudomonadati</taxon>
        <taxon>Pseudomonadota</taxon>
        <taxon>Alphaproteobacteria</taxon>
        <taxon>Caulobacterales</taxon>
        <taxon>Caulobacteraceae</taxon>
        <taxon>Caulobacter</taxon>
    </lineage>
</organism>
<keyword evidence="2 7" id="KW-0963">Cytoplasm</keyword>
<accession>A0A6G4QT15</accession>
<comment type="similarity">
    <text evidence="1 7 12">Belongs to the peptidase S14 family.</text>
</comment>